<dbReference type="PATRIC" id="fig|80878.5.peg.2518"/>
<dbReference type="Proteomes" id="UP000032566">
    <property type="component" value="Unassembled WGS sequence"/>
</dbReference>
<dbReference type="InterPro" id="IPR008311">
    <property type="entry name" value="UCP028101"/>
</dbReference>
<evidence type="ECO:0000313" key="2">
    <source>
        <dbReference type="Proteomes" id="UP000032566"/>
    </source>
</evidence>
<comment type="caution">
    <text evidence="1">The sequence shown here is derived from an EMBL/GenBank/DDBJ whole genome shotgun (WGS) entry which is preliminary data.</text>
</comment>
<dbReference type="EMBL" id="JXYQ01000043">
    <property type="protein sequence ID" value="KJA09992.1"/>
    <property type="molecule type" value="Genomic_DNA"/>
</dbReference>
<gene>
    <name evidence="1" type="ORF">RP29_13685</name>
</gene>
<dbReference type="PROSITE" id="PS51318">
    <property type="entry name" value="TAT"/>
    <property type="match status" value="1"/>
</dbReference>
<dbReference type="STRING" id="80878.RP29_13685"/>
<evidence type="ECO:0000313" key="1">
    <source>
        <dbReference type="EMBL" id="KJA09992.1"/>
    </source>
</evidence>
<accession>A0A0D7K7P8</accession>
<dbReference type="Pfam" id="PF07433">
    <property type="entry name" value="DUF1513"/>
    <property type="match status" value="1"/>
</dbReference>
<sequence>MPMATESLHRPALHRRQALALLAGTAGLGACIWLPAEAATARARIASARLAAAWEVQGRYFIGLLSAATPTARPALKVHAALEVPSRAHSVCPLADGSVVAVARRPGDWLVRWHPAQATPQWHWQTTDHRYPDRTFNGHVLSGLAGTDGEYLYTTETDVETGASVVGVRHARSLEKLAEWPTHGIDAHELIWDLHSPGGPTLLVANGGVPTAPETGRSKRDLHRMDSSLVRLDATTGRLMGQWRLQDPRLSLRHLAWGPDGKTLGIALQAEHDAPAERRAAPVHARFDGQTLYASAAQPAAETRAAPPLQGYGGSIVTAPEGWAVSCTRAGCVAWFNLQGQLTTRMALSEVCALANAPPDAQSHTTLWAAGQSHSLRQNGEPLTEPPLRVAHEGKLQAARVDNHWVWAQGFE</sequence>
<organism evidence="1 2">
    <name type="scientific">Acidovorax temperans</name>
    <dbReference type="NCBI Taxonomy" id="80878"/>
    <lineage>
        <taxon>Bacteria</taxon>
        <taxon>Pseudomonadati</taxon>
        <taxon>Pseudomonadota</taxon>
        <taxon>Betaproteobacteria</taxon>
        <taxon>Burkholderiales</taxon>
        <taxon>Comamonadaceae</taxon>
        <taxon>Acidovorax</taxon>
    </lineage>
</organism>
<dbReference type="SUPFAM" id="SSF50969">
    <property type="entry name" value="YVTN repeat-like/Quinoprotein amine dehydrogenase"/>
    <property type="match status" value="1"/>
</dbReference>
<name>A0A0D7K7P8_9BURK</name>
<keyword evidence="2" id="KW-1185">Reference proteome</keyword>
<protein>
    <recommendedName>
        <fullName evidence="3">DUF1513 domain-containing protein</fullName>
    </recommendedName>
</protein>
<proteinExistence type="predicted"/>
<dbReference type="InterPro" id="IPR006311">
    <property type="entry name" value="TAT_signal"/>
</dbReference>
<dbReference type="InterPro" id="IPR011044">
    <property type="entry name" value="Quino_amine_DH_bsu"/>
</dbReference>
<dbReference type="AlphaFoldDB" id="A0A0D7K7P8"/>
<evidence type="ECO:0008006" key="3">
    <source>
        <dbReference type="Google" id="ProtNLM"/>
    </source>
</evidence>
<reference evidence="1 2" key="1">
    <citation type="submission" date="2014-12" db="EMBL/GenBank/DDBJ databases">
        <title>Isolation of bacteria from lake water.</title>
        <authorList>
            <person name="Sheng K.-Y."/>
            <person name="Chin P.-S."/>
            <person name="Chan K.-G."/>
            <person name="Tan G.S."/>
        </authorList>
    </citation>
    <scope>NUCLEOTIDE SEQUENCE [LARGE SCALE GENOMIC DNA]</scope>
    <source>
        <strain evidence="1 2">KY4</strain>
    </source>
</reference>